<organism evidence="3 4">
    <name type="scientific">Fusarium mundagurra</name>
    <dbReference type="NCBI Taxonomy" id="1567541"/>
    <lineage>
        <taxon>Eukaryota</taxon>
        <taxon>Fungi</taxon>
        <taxon>Dikarya</taxon>
        <taxon>Ascomycota</taxon>
        <taxon>Pezizomycotina</taxon>
        <taxon>Sordariomycetes</taxon>
        <taxon>Hypocreomycetidae</taxon>
        <taxon>Hypocreales</taxon>
        <taxon>Nectriaceae</taxon>
        <taxon>Fusarium</taxon>
        <taxon>Fusarium fujikuroi species complex</taxon>
    </lineage>
</organism>
<feature type="non-terminal residue" evidence="3">
    <location>
        <position position="1"/>
    </location>
</feature>
<feature type="region of interest" description="Disordered" evidence="1">
    <location>
        <begin position="1"/>
        <end position="29"/>
    </location>
</feature>
<feature type="transmembrane region" description="Helical" evidence="2">
    <location>
        <begin position="185"/>
        <end position="207"/>
    </location>
</feature>
<dbReference type="EMBL" id="JAAOAN010000666">
    <property type="protein sequence ID" value="KAF5701709.1"/>
    <property type="molecule type" value="Genomic_DNA"/>
</dbReference>
<name>A0A8H5XXD5_9HYPO</name>
<dbReference type="SUPFAM" id="SSF103473">
    <property type="entry name" value="MFS general substrate transporter"/>
    <property type="match status" value="1"/>
</dbReference>
<evidence type="ECO:0000256" key="1">
    <source>
        <dbReference type="SAM" id="MobiDB-lite"/>
    </source>
</evidence>
<dbReference type="OrthoDB" id="4160219at2759"/>
<feature type="compositionally biased region" description="Pro residues" evidence="1">
    <location>
        <begin position="1"/>
        <end position="17"/>
    </location>
</feature>
<proteinExistence type="predicted"/>
<sequence length="217" mass="22612">PPGLRSPVSDPRPPLSPNPSHVIPDHGDNNGVTHAIPLNYPDDNNALLEVLGSCNIIDFLAILSHPLSPIVMNSPPQTSGSGGAASGPSSDPRDDTPFTSEETPLLAGSSSSSRSSSAVRLSTQKDSSSRHVEAQSKVHIPLARGIAIGVSLWLLIFLTACNMSGMTLIQGAIASQLGSHRSSAMWFTSAYLIPMSSLAPVAGRLVSSSDGKESAWR</sequence>
<dbReference type="InterPro" id="IPR036259">
    <property type="entry name" value="MFS_trans_sf"/>
</dbReference>
<keyword evidence="4" id="KW-1185">Reference proteome</keyword>
<feature type="transmembrane region" description="Helical" evidence="2">
    <location>
        <begin position="146"/>
        <end position="173"/>
    </location>
</feature>
<evidence type="ECO:0000313" key="3">
    <source>
        <dbReference type="EMBL" id="KAF5701709.1"/>
    </source>
</evidence>
<reference evidence="3 4" key="1">
    <citation type="submission" date="2020-05" db="EMBL/GenBank/DDBJ databases">
        <title>Identification and distribution of gene clusters putatively required for synthesis of sphingolipid metabolism inhibitors in phylogenetically diverse species of the filamentous fungus Fusarium.</title>
        <authorList>
            <person name="Kim H.-S."/>
            <person name="Busman M."/>
            <person name="Brown D.W."/>
            <person name="Divon H."/>
            <person name="Uhlig S."/>
            <person name="Proctor R.H."/>
        </authorList>
    </citation>
    <scope>NUCLEOTIDE SEQUENCE [LARGE SCALE GENOMIC DNA]</scope>
    <source>
        <strain evidence="3 4">NRRL 66235</strain>
    </source>
</reference>
<keyword evidence="2" id="KW-0472">Membrane</keyword>
<protein>
    <submittedName>
        <fullName evidence="3">Vacuolar basic amino acid transporter 1</fullName>
    </submittedName>
</protein>
<dbReference type="AlphaFoldDB" id="A0A8H5XXD5"/>
<dbReference type="Proteomes" id="UP000544331">
    <property type="component" value="Unassembled WGS sequence"/>
</dbReference>
<evidence type="ECO:0000256" key="2">
    <source>
        <dbReference type="SAM" id="Phobius"/>
    </source>
</evidence>
<gene>
    <name evidence="3" type="ORF">FMUND_13777</name>
</gene>
<evidence type="ECO:0000313" key="4">
    <source>
        <dbReference type="Proteomes" id="UP000544331"/>
    </source>
</evidence>
<keyword evidence="2" id="KW-1133">Transmembrane helix</keyword>
<keyword evidence="2" id="KW-0812">Transmembrane</keyword>
<feature type="region of interest" description="Disordered" evidence="1">
    <location>
        <begin position="73"/>
        <end position="134"/>
    </location>
</feature>
<comment type="caution">
    <text evidence="3">The sequence shown here is derived from an EMBL/GenBank/DDBJ whole genome shotgun (WGS) entry which is preliminary data.</text>
</comment>
<accession>A0A8H5XXD5</accession>